<feature type="transmembrane region" description="Helical" evidence="1">
    <location>
        <begin position="107"/>
        <end position="124"/>
    </location>
</feature>
<evidence type="ECO:0000313" key="2">
    <source>
        <dbReference type="EMBL" id="GAC67244.1"/>
    </source>
</evidence>
<reference evidence="2 3" key="1">
    <citation type="submission" date="2013-01" db="EMBL/GenBank/DDBJ databases">
        <title>Whole genome shotgun sequence of Gordonia soli NBRC 108243.</title>
        <authorList>
            <person name="Isaki-Nakamura S."/>
            <person name="Hosoyama A."/>
            <person name="Tsuchikane K."/>
            <person name="Ando Y."/>
            <person name="Baba S."/>
            <person name="Ohji S."/>
            <person name="Hamada M."/>
            <person name="Tamura T."/>
            <person name="Yamazoe A."/>
            <person name="Yamazaki S."/>
            <person name="Fujita N."/>
        </authorList>
    </citation>
    <scope>NUCLEOTIDE SEQUENCE [LARGE SCALE GENOMIC DNA]</scope>
    <source>
        <strain evidence="2 3">NBRC 108243</strain>
    </source>
</reference>
<proteinExistence type="predicted"/>
<sequence>MNDVNVWAIVVAAVAAFIASAVYYGVAGAPAAQQGSAPERPAWSVPVVEILRNLILAVPVTWLVTRLHPGVGEAVVLAAGLWLIPVVLFSGAVFHEGVAVRSAAVHLLDWAIKLLIVVLIIGLWR</sequence>
<dbReference type="Pfam" id="PF08570">
    <property type="entry name" value="DUF1761"/>
    <property type="match status" value="1"/>
</dbReference>
<evidence type="ECO:0000256" key="1">
    <source>
        <dbReference type="SAM" id="Phobius"/>
    </source>
</evidence>
<name>M0QFK5_9ACTN</name>
<dbReference type="RefSeq" id="WP_007618211.1">
    <property type="nucleotide sequence ID" value="NZ_BANX01000006.1"/>
</dbReference>
<dbReference type="InterPro" id="IPR013879">
    <property type="entry name" value="DUF1761"/>
</dbReference>
<organism evidence="2 3">
    <name type="scientific">Gordonia soli NBRC 108243</name>
    <dbReference type="NCBI Taxonomy" id="1223545"/>
    <lineage>
        <taxon>Bacteria</taxon>
        <taxon>Bacillati</taxon>
        <taxon>Actinomycetota</taxon>
        <taxon>Actinomycetes</taxon>
        <taxon>Mycobacteriales</taxon>
        <taxon>Gordoniaceae</taxon>
        <taxon>Gordonia</taxon>
    </lineage>
</organism>
<dbReference type="Proteomes" id="UP000011666">
    <property type="component" value="Unassembled WGS sequence"/>
</dbReference>
<feature type="transmembrane region" description="Helical" evidence="1">
    <location>
        <begin position="50"/>
        <end position="68"/>
    </location>
</feature>
<keyword evidence="1" id="KW-0472">Membrane</keyword>
<feature type="transmembrane region" description="Helical" evidence="1">
    <location>
        <begin position="6"/>
        <end position="29"/>
    </location>
</feature>
<dbReference type="OrthoDB" id="3635446at2"/>
<accession>M0QFK5</accession>
<keyword evidence="3" id="KW-1185">Reference proteome</keyword>
<keyword evidence="1" id="KW-0812">Transmembrane</keyword>
<dbReference type="EMBL" id="BANX01000006">
    <property type="protein sequence ID" value="GAC67244.1"/>
    <property type="molecule type" value="Genomic_DNA"/>
</dbReference>
<gene>
    <name evidence="2" type="ORF">GS4_06_00900</name>
</gene>
<comment type="caution">
    <text evidence="2">The sequence shown here is derived from an EMBL/GenBank/DDBJ whole genome shotgun (WGS) entry which is preliminary data.</text>
</comment>
<keyword evidence="1" id="KW-1133">Transmembrane helix</keyword>
<protein>
    <submittedName>
        <fullName evidence="2">Uncharacterized protein</fullName>
    </submittedName>
</protein>
<evidence type="ECO:0000313" key="3">
    <source>
        <dbReference type="Proteomes" id="UP000011666"/>
    </source>
</evidence>
<dbReference type="AlphaFoldDB" id="M0QFK5"/>
<dbReference type="STRING" id="1223545.GS4_06_00900"/>
<feature type="transmembrane region" description="Helical" evidence="1">
    <location>
        <begin position="74"/>
        <end position="95"/>
    </location>
</feature>